<dbReference type="InterPro" id="IPR027417">
    <property type="entry name" value="P-loop_NTPase"/>
</dbReference>
<dbReference type="GO" id="GO:0003724">
    <property type="term" value="F:RNA helicase activity"/>
    <property type="evidence" value="ECO:0007669"/>
    <property type="project" value="UniProtKB-EC"/>
</dbReference>
<reference evidence="5 6" key="1">
    <citation type="submission" date="2017-11" db="EMBL/GenBank/DDBJ databases">
        <title>Draft Genome Sequence of Methylobacter psychrotolerans Sph1T, an Obligate Methanotroph from Low-Temperature Environments.</title>
        <authorList>
            <person name="Oshkin I.Y."/>
            <person name="Miroshnikov K."/>
            <person name="Belova S.E."/>
            <person name="Korzhenkov A."/>
            <person name="Toshchakov S.V."/>
            <person name="Dedysh S.N."/>
        </authorList>
    </citation>
    <scope>NUCLEOTIDE SEQUENCE [LARGE SCALE GENOMIC DNA]</scope>
    <source>
        <strain evidence="5 6">Sph1</strain>
    </source>
</reference>
<dbReference type="InterPro" id="IPR052511">
    <property type="entry name" value="ATP-dep_Helicase"/>
</dbReference>
<dbReference type="GO" id="GO:0003677">
    <property type="term" value="F:DNA binding"/>
    <property type="evidence" value="ECO:0007669"/>
    <property type="project" value="TreeGrafter"/>
</dbReference>
<dbReference type="AlphaFoldDB" id="A0A2S5CFW3"/>
<dbReference type="InterPro" id="IPR001650">
    <property type="entry name" value="Helicase_C-like"/>
</dbReference>
<comment type="caution">
    <text evidence="5">The sequence shown here is derived from an EMBL/GenBank/DDBJ whole genome shotgun (WGS) entry which is preliminary data.</text>
</comment>
<evidence type="ECO:0000256" key="1">
    <source>
        <dbReference type="ARBA" id="ARBA00022741"/>
    </source>
</evidence>
<dbReference type="RefSeq" id="WP_103975911.1">
    <property type="nucleotide sequence ID" value="NZ_PGFZ01000028.1"/>
</dbReference>
<keyword evidence="5" id="KW-0347">Helicase</keyword>
<dbReference type="CDD" id="cd18796">
    <property type="entry name" value="SF2_C_LHR"/>
    <property type="match status" value="1"/>
</dbReference>
<dbReference type="PANTHER" id="PTHR47962">
    <property type="entry name" value="ATP-DEPENDENT HELICASE LHR-RELATED-RELATED"/>
    <property type="match status" value="1"/>
</dbReference>
<feature type="domain" description="Helicase C-terminal" evidence="4">
    <location>
        <begin position="267"/>
        <end position="423"/>
    </location>
</feature>
<dbReference type="EMBL" id="PGFZ01000028">
    <property type="protein sequence ID" value="POZ49699.1"/>
    <property type="molecule type" value="Genomic_DNA"/>
</dbReference>
<evidence type="ECO:0000259" key="3">
    <source>
        <dbReference type="PROSITE" id="PS51192"/>
    </source>
</evidence>
<sequence length="745" mass="81154">MSASPSKASDSFSLLDERIQRWIWQSGWSELKDAQEQAIPAILAGDTDVVIAAATASGKTEAAFLPILTRLLSTEASSCVMYISPLKALINDQWWRLEGLCESLEIPVTPWHGDIAGTKKRNFKKSPTGCLLITPESLEALLMANGHALQGLFGGLRYLVVDELHAFIGTERGKQLQSLMHRIDRALKRFTPRIALSATLGDMDKAAAFLRPNAAVPATVIKSNDAGQALKVLVKGFIDYPLALADPEAWVGDDADFEKSLSQGTRAISEHLFKTLRGSNNLVFPNSRGNVEKYAALLRGYCEDLGLPNEFWPHHGSLAKDVREETEAALKAKGRPATAVCTTTLEMGIDIGSVKSIAQIGCAPSVASLRQRLGRSGRRGEAAILRCYALEAALAPHSPLSDVLRENLVQSTAQVRLSLRSWYEPPNIGGLHLSTLIQQLLALIAQYGGINAADAWAVLCGSGVFLGVPKQDFILLLRELAKKDILIQTPTGLLLHGRVGEQLVNHYSFYAAFAAEEEFRLVHGGKTLGALPLSQPVEKGTHLIFAGKRWQVLSLDIEKKVIAVMPALGGKLPKFDGGNLPVDDGVREEMRQILSETLPIPFLDSTANQLLQEARATFQSMGLDSLPLLAQTHCVQLFPWRGDRVMNTLALMLKQAGFQAENTGLSIIIKTDNPEKVFEALHGLAVSPPPDPTALVAEVMNKRLEKWDALLPAELLAKNYSSHTLDVAGAHEFIKRLAARRHSPR</sequence>
<dbReference type="PROSITE" id="PS51194">
    <property type="entry name" value="HELICASE_CTER"/>
    <property type="match status" value="1"/>
</dbReference>
<dbReference type="Pfam" id="PF00271">
    <property type="entry name" value="Helicase_C"/>
    <property type="match status" value="1"/>
</dbReference>
<evidence type="ECO:0000256" key="2">
    <source>
        <dbReference type="ARBA" id="ARBA00022840"/>
    </source>
</evidence>
<feature type="domain" description="Helicase ATP-binding" evidence="3">
    <location>
        <begin position="40"/>
        <end position="218"/>
    </location>
</feature>
<dbReference type="PROSITE" id="PS51192">
    <property type="entry name" value="HELICASE_ATP_BIND_1"/>
    <property type="match status" value="1"/>
</dbReference>
<dbReference type="Pfam" id="PF00270">
    <property type="entry name" value="DEAD"/>
    <property type="match status" value="1"/>
</dbReference>
<organism evidence="5 6">
    <name type="scientific">Methylovulum psychrotolerans</name>
    <dbReference type="NCBI Taxonomy" id="1704499"/>
    <lineage>
        <taxon>Bacteria</taxon>
        <taxon>Pseudomonadati</taxon>
        <taxon>Pseudomonadota</taxon>
        <taxon>Gammaproteobacteria</taxon>
        <taxon>Methylococcales</taxon>
        <taxon>Methylococcaceae</taxon>
        <taxon>Methylovulum</taxon>
    </lineage>
</organism>
<evidence type="ECO:0000259" key="4">
    <source>
        <dbReference type="PROSITE" id="PS51194"/>
    </source>
</evidence>
<proteinExistence type="predicted"/>
<dbReference type="EC" id="3.6.4.13" evidence="5"/>
<evidence type="ECO:0000313" key="6">
    <source>
        <dbReference type="Proteomes" id="UP000237423"/>
    </source>
</evidence>
<keyword evidence="2" id="KW-0067">ATP-binding</keyword>
<dbReference type="SMART" id="SM00487">
    <property type="entry name" value="DEXDc"/>
    <property type="match status" value="1"/>
</dbReference>
<dbReference type="GO" id="GO:0016887">
    <property type="term" value="F:ATP hydrolysis activity"/>
    <property type="evidence" value="ECO:0007669"/>
    <property type="project" value="TreeGrafter"/>
</dbReference>
<protein>
    <submittedName>
        <fullName evidence="5">ATP-dependent RNA helicase DbpA</fullName>
        <ecNumber evidence="5">3.6.4.13</ecNumber>
    </submittedName>
</protein>
<dbReference type="PANTHER" id="PTHR47962:SF5">
    <property type="entry name" value="ATP-DEPENDENT HELICASE LHR-RELATED"/>
    <property type="match status" value="1"/>
</dbReference>
<dbReference type="Proteomes" id="UP000237423">
    <property type="component" value="Unassembled WGS sequence"/>
</dbReference>
<dbReference type="SMART" id="SM00490">
    <property type="entry name" value="HELICc"/>
    <property type="match status" value="1"/>
</dbReference>
<dbReference type="InterPro" id="IPR014001">
    <property type="entry name" value="Helicase_ATP-bd"/>
</dbReference>
<name>A0A2S5CFW3_9GAMM</name>
<dbReference type="GO" id="GO:0005524">
    <property type="term" value="F:ATP binding"/>
    <property type="evidence" value="ECO:0007669"/>
    <property type="project" value="UniProtKB-KW"/>
</dbReference>
<evidence type="ECO:0000313" key="5">
    <source>
        <dbReference type="EMBL" id="POZ49699.1"/>
    </source>
</evidence>
<keyword evidence="5" id="KW-0378">Hydrolase</keyword>
<dbReference type="Gene3D" id="3.40.50.300">
    <property type="entry name" value="P-loop containing nucleotide triphosphate hydrolases"/>
    <property type="match status" value="2"/>
</dbReference>
<dbReference type="InterPro" id="IPR011545">
    <property type="entry name" value="DEAD/DEAH_box_helicase_dom"/>
</dbReference>
<keyword evidence="1" id="KW-0547">Nucleotide-binding</keyword>
<gene>
    <name evidence="5" type="primary">dbpA</name>
    <name evidence="5" type="ORF">AADEFJLK_04528</name>
</gene>
<accession>A0A2S5CFW3</accession>
<dbReference type="SUPFAM" id="SSF52540">
    <property type="entry name" value="P-loop containing nucleoside triphosphate hydrolases"/>
    <property type="match status" value="1"/>
</dbReference>